<feature type="compositionally biased region" description="Polar residues" evidence="1">
    <location>
        <begin position="235"/>
        <end position="250"/>
    </location>
</feature>
<evidence type="ECO:0000313" key="2">
    <source>
        <dbReference type="EMBL" id="KAF5215801.1"/>
    </source>
</evidence>
<evidence type="ECO:0000256" key="1">
    <source>
        <dbReference type="SAM" id="MobiDB-lite"/>
    </source>
</evidence>
<feature type="region of interest" description="Disordered" evidence="1">
    <location>
        <begin position="39"/>
        <end position="357"/>
    </location>
</feature>
<reference evidence="2 3" key="1">
    <citation type="journal article" date="2019" name="Genome Biol. Evol.">
        <title>Nanopore Sequencing Significantly Improves Genome Assembly of the Protozoan Parasite Trypanosoma cruzi.</title>
        <authorList>
            <person name="Diaz-Viraque F."/>
            <person name="Pita S."/>
            <person name="Greif G."/>
            <person name="de Souza R.C.M."/>
            <person name="Iraola G."/>
            <person name="Robello C."/>
        </authorList>
    </citation>
    <scope>NUCLEOTIDE SEQUENCE [LARGE SCALE GENOMIC DNA]</scope>
    <source>
        <strain evidence="2 3">Berenice</strain>
    </source>
</reference>
<dbReference type="VEuPathDB" id="TriTrypDB:BCY84_07353"/>
<feature type="compositionally biased region" description="Basic and acidic residues" evidence="1">
    <location>
        <begin position="75"/>
        <end position="87"/>
    </location>
</feature>
<accession>A0A7J6XMZ4</accession>
<dbReference type="VEuPathDB" id="TriTrypDB:ECC02_011482"/>
<feature type="compositionally biased region" description="Low complexity" evidence="1">
    <location>
        <begin position="108"/>
        <end position="126"/>
    </location>
</feature>
<comment type="caution">
    <text evidence="2">The sequence shown here is derived from an EMBL/GenBank/DDBJ whole genome shotgun (WGS) entry which is preliminary data.</text>
</comment>
<gene>
    <name evidence="2" type="ORF">ECC02_011482</name>
</gene>
<dbReference type="Proteomes" id="UP000583944">
    <property type="component" value="Unassembled WGS sequence"/>
</dbReference>
<name>A0A7J6XMZ4_TRYCR</name>
<feature type="compositionally biased region" description="Polar residues" evidence="1">
    <location>
        <begin position="127"/>
        <end position="149"/>
    </location>
</feature>
<sequence>MNNAESDGVFPRADCSLLSTHMGLIRAVEAGVKEGAELGGTVTSEKPKQLLYGTTSKGNDDVLTPGPPAPLPKSKVSDQVEQEKPLKTVDSNGIDDTRDPTSGKATESQRQSAGQSSSGSTVSQPGKDNNLNNPSESNAFTNDTPTDDSGANIPPNIPDRGVGTLEKVKEDEDETKKPKQAVQEEAGEHKENKNDNLPTGSPENAAKLKKIPQETSPSLTKAPAEVALETIGKTEGNSTQARVNGQSSPEDTVPVQKLQKPQSDMRSNNNSQTEGIAPITANQHNEPSAVHTETRPPSPTENGNFANNKAEKSTEGGIPNNDPAADGTGTREEKKMKIKKPIRRKQCQPQTPQQVTRRRLATVTAAPRSPTPPPLFCLFLLLRVRLLLRWWPRESEGERAMHRPHTHSSFTHSLCVFPCMDSRPHLIPLSTHTMCPLYILHAHPCRPVGALFCTTRTAAVLPGCMGGAP</sequence>
<protein>
    <submittedName>
        <fullName evidence="2">Mucin-associated surface protein</fullName>
    </submittedName>
</protein>
<proteinExistence type="predicted"/>
<feature type="compositionally biased region" description="Basic residues" evidence="1">
    <location>
        <begin position="336"/>
        <end position="346"/>
    </location>
</feature>
<dbReference type="AlphaFoldDB" id="A0A7J6XMZ4"/>
<feature type="compositionally biased region" description="Polar residues" evidence="1">
    <location>
        <begin position="259"/>
        <end position="286"/>
    </location>
</feature>
<feature type="compositionally biased region" description="Basic and acidic residues" evidence="1">
    <location>
        <begin position="166"/>
        <end position="177"/>
    </location>
</feature>
<organism evidence="2 3">
    <name type="scientific">Trypanosoma cruzi</name>
    <dbReference type="NCBI Taxonomy" id="5693"/>
    <lineage>
        <taxon>Eukaryota</taxon>
        <taxon>Discoba</taxon>
        <taxon>Euglenozoa</taxon>
        <taxon>Kinetoplastea</taxon>
        <taxon>Metakinetoplastina</taxon>
        <taxon>Trypanosomatida</taxon>
        <taxon>Trypanosomatidae</taxon>
        <taxon>Trypanosoma</taxon>
        <taxon>Schizotrypanum</taxon>
    </lineage>
</organism>
<evidence type="ECO:0000313" key="3">
    <source>
        <dbReference type="Proteomes" id="UP000583944"/>
    </source>
</evidence>
<dbReference type="EMBL" id="JABDHM010000270">
    <property type="protein sequence ID" value="KAF5215801.1"/>
    <property type="molecule type" value="Genomic_DNA"/>
</dbReference>